<feature type="compositionally biased region" description="Low complexity" evidence="3">
    <location>
        <begin position="171"/>
        <end position="196"/>
    </location>
</feature>
<dbReference type="InterPro" id="IPR036028">
    <property type="entry name" value="SH3-like_dom_sf"/>
</dbReference>
<dbReference type="OrthoDB" id="19092at2759"/>
<dbReference type="PRINTS" id="PR00452">
    <property type="entry name" value="SH3DOMAIN"/>
</dbReference>
<dbReference type="SUPFAM" id="SSF50044">
    <property type="entry name" value="SH3-domain"/>
    <property type="match status" value="1"/>
</dbReference>
<name>A0A0B7NU13_9FUNG</name>
<dbReference type="Pfam" id="PF00018">
    <property type="entry name" value="SH3_1"/>
    <property type="match status" value="1"/>
</dbReference>
<dbReference type="AlphaFoldDB" id="A0A0B7NU13"/>
<dbReference type="InterPro" id="IPR001452">
    <property type="entry name" value="SH3_domain"/>
</dbReference>
<feature type="compositionally biased region" description="Basic and acidic residues" evidence="3">
    <location>
        <begin position="45"/>
        <end position="55"/>
    </location>
</feature>
<evidence type="ECO:0000256" key="2">
    <source>
        <dbReference type="PROSITE-ProRule" id="PRU00192"/>
    </source>
</evidence>
<feature type="region of interest" description="Disordered" evidence="3">
    <location>
        <begin position="1"/>
        <end position="101"/>
    </location>
</feature>
<dbReference type="EMBL" id="LN733911">
    <property type="protein sequence ID" value="CEP18768.1"/>
    <property type="molecule type" value="Genomic_DNA"/>
</dbReference>
<dbReference type="SMART" id="SM00326">
    <property type="entry name" value="SH3"/>
    <property type="match status" value="1"/>
</dbReference>
<feature type="compositionally biased region" description="Basic residues" evidence="3">
    <location>
        <begin position="15"/>
        <end position="27"/>
    </location>
</feature>
<keyword evidence="6" id="KW-1185">Reference proteome</keyword>
<evidence type="ECO:0000259" key="4">
    <source>
        <dbReference type="PROSITE" id="PS50002"/>
    </source>
</evidence>
<dbReference type="STRING" id="35722.A0A0B7NU13"/>
<evidence type="ECO:0000313" key="6">
    <source>
        <dbReference type="Proteomes" id="UP000054107"/>
    </source>
</evidence>
<organism evidence="5 6">
    <name type="scientific">Parasitella parasitica</name>
    <dbReference type="NCBI Taxonomy" id="35722"/>
    <lineage>
        <taxon>Eukaryota</taxon>
        <taxon>Fungi</taxon>
        <taxon>Fungi incertae sedis</taxon>
        <taxon>Mucoromycota</taxon>
        <taxon>Mucoromycotina</taxon>
        <taxon>Mucoromycetes</taxon>
        <taxon>Mucorales</taxon>
        <taxon>Mucorineae</taxon>
        <taxon>Mucoraceae</taxon>
        <taxon>Parasitella</taxon>
    </lineage>
</organism>
<feature type="compositionally biased region" description="Polar residues" evidence="3">
    <location>
        <begin position="69"/>
        <end position="97"/>
    </location>
</feature>
<proteinExistence type="predicted"/>
<protein>
    <recommendedName>
        <fullName evidence="4">SH3 domain-containing protein</fullName>
    </recommendedName>
</protein>
<feature type="domain" description="SH3" evidence="4">
    <location>
        <begin position="251"/>
        <end position="312"/>
    </location>
</feature>
<feature type="compositionally biased region" description="Low complexity" evidence="3">
    <location>
        <begin position="218"/>
        <end position="232"/>
    </location>
</feature>
<dbReference type="CDD" id="cd00174">
    <property type="entry name" value="SH3"/>
    <property type="match status" value="1"/>
</dbReference>
<dbReference type="Gene3D" id="2.30.30.40">
    <property type="entry name" value="SH3 Domains"/>
    <property type="match status" value="1"/>
</dbReference>
<reference evidence="5 6" key="1">
    <citation type="submission" date="2014-09" db="EMBL/GenBank/DDBJ databases">
        <authorList>
            <person name="Ellenberger Sabrina"/>
        </authorList>
    </citation>
    <scope>NUCLEOTIDE SEQUENCE [LARGE SCALE GENOMIC DNA]</scope>
    <source>
        <strain evidence="5 6">CBS 412.66</strain>
    </source>
</reference>
<dbReference type="PROSITE" id="PS50002">
    <property type="entry name" value="SH3"/>
    <property type="match status" value="1"/>
</dbReference>
<keyword evidence="1 2" id="KW-0728">SH3 domain</keyword>
<evidence type="ECO:0000256" key="1">
    <source>
        <dbReference type="ARBA" id="ARBA00022443"/>
    </source>
</evidence>
<dbReference type="Proteomes" id="UP000054107">
    <property type="component" value="Unassembled WGS sequence"/>
</dbReference>
<evidence type="ECO:0000256" key="3">
    <source>
        <dbReference type="SAM" id="MobiDB-lite"/>
    </source>
</evidence>
<gene>
    <name evidence="5" type="primary">PARPA_13075.1 scaffold 45923</name>
</gene>
<sequence>MSENDASINKEKKEKKDKKKDKKKKNRKTMDTLGNSVDPSTSSKSSDEYDSERFKSVPNPAFNPALATTPLSSPAASRNLSMIDSNGSNDENWTISSKSKDMPFIQANTGANATEKSPMTPAELQGYTAQKFVPTGSYTHLDPSKSENAYAAFNHLQKVVMANKEGNSSAQQRVVQQQPQQKNQPQQQPQTQPFQQHRPRSVAQQSPSTNKQPLSMTQPPLKQQPPLQQQQYQHRHSQQHIRANRLADGVPVVQYVRALWNYTAQIPTELSFNAKDHFAVLNQQPDGWWYAELLDPSRRKRGLIPGNYMTPV</sequence>
<feature type="region of interest" description="Disordered" evidence="3">
    <location>
        <begin position="165"/>
        <end position="241"/>
    </location>
</feature>
<feature type="compositionally biased region" description="Polar residues" evidence="3">
    <location>
        <begin position="202"/>
        <end position="217"/>
    </location>
</feature>
<accession>A0A0B7NU13</accession>
<evidence type="ECO:0000313" key="5">
    <source>
        <dbReference type="EMBL" id="CEP18768.1"/>
    </source>
</evidence>